<protein>
    <recommendedName>
        <fullName evidence="4">Securin</fullName>
    </recommendedName>
</protein>
<feature type="compositionally biased region" description="Polar residues" evidence="1">
    <location>
        <begin position="1"/>
        <end position="10"/>
    </location>
</feature>
<dbReference type="AlphaFoldDB" id="A0AAX4K6C8"/>
<sequence>MSSRRQNENIIQGRRGVTHTLSSSNKIKSSKENVLSTTKPISTSKSNINTTTGKAVNNNQSLSTTKKDSQSTQGKDNLKSIRKPLGLKPGTTSTSTPRTALSSKSSTTQINQNQNQNQRPQVLKPKIASTPANKTKLAGSTRTPLQAKNYKSKSTLNVYTPKPSVKSKLRIKHDIEHDDGVDEVEYMPPPLRENEYQSHLDTHPTNQDDDFFKPIPKPELDINIPFEADPLLDSDTRGTHEDLSFNLDLPNEVIQDDFLLEV</sequence>
<feature type="compositionally biased region" description="Low complexity" evidence="1">
    <location>
        <begin position="41"/>
        <end position="52"/>
    </location>
</feature>
<dbReference type="RefSeq" id="XP_066079122.1">
    <property type="nucleotide sequence ID" value="XM_066223025.1"/>
</dbReference>
<evidence type="ECO:0000313" key="2">
    <source>
        <dbReference type="EMBL" id="WWC92360.1"/>
    </source>
</evidence>
<feature type="region of interest" description="Disordered" evidence="1">
    <location>
        <begin position="1"/>
        <end position="141"/>
    </location>
</feature>
<evidence type="ECO:0000256" key="1">
    <source>
        <dbReference type="SAM" id="MobiDB-lite"/>
    </source>
</evidence>
<accession>A0AAX4K6C8</accession>
<dbReference type="Proteomes" id="UP001355207">
    <property type="component" value="Chromosome 10"/>
</dbReference>
<proteinExistence type="predicted"/>
<dbReference type="EMBL" id="CP144107">
    <property type="protein sequence ID" value="WWC92360.1"/>
    <property type="molecule type" value="Genomic_DNA"/>
</dbReference>
<organism evidence="2 3">
    <name type="scientific">Kwoniella dendrophila CBS 6074</name>
    <dbReference type="NCBI Taxonomy" id="1295534"/>
    <lineage>
        <taxon>Eukaryota</taxon>
        <taxon>Fungi</taxon>
        <taxon>Dikarya</taxon>
        <taxon>Basidiomycota</taxon>
        <taxon>Agaricomycotina</taxon>
        <taxon>Tremellomycetes</taxon>
        <taxon>Tremellales</taxon>
        <taxon>Cryptococcaceae</taxon>
        <taxon>Kwoniella</taxon>
    </lineage>
</organism>
<dbReference type="GeneID" id="91097986"/>
<gene>
    <name evidence="2" type="ORF">L201_007317</name>
</gene>
<name>A0AAX4K6C8_9TREE</name>
<keyword evidence="3" id="KW-1185">Reference proteome</keyword>
<feature type="compositionally biased region" description="Polar residues" evidence="1">
    <location>
        <begin position="90"/>
        <end position="110"/>
    </location>
</feature>
<reference evidence="2 3" key="1">
    <citation type="submission" date="2024-01" db="EMBL/GenBank/DDBJ databases">
        <title>Comparative genomics of Cryptococcus and Kwoniella reveals pathogenesis evolution and contrasting modes of karyotype evolution via chromosome fusion or intercentromeric recombination.</title>
        <authorList>
            <person name="Coelho M.A."/>
            <person name="David-Palma M."/>
            <person name="Shea T."/>
            <person name="Bowers K."/>
            <person name="McGinley-Smith S."/>
            <person name="Mohammad A.W."/>
            <person name="Gnirke A."/>
            <person name="Yurkov A.M."/>
            <person name="Nowrousian M."/>
            <person name="Sun S."/>
            <person name="Cuomo C.A."/>
            <person name="Heitman J."/>
        </authorList>
    </citation>
    <scope>NUCLEOTIDE SEQUENCE [LARGE SCALE GENOMIC DNA]</scope>
    <source>
        <strain evidence="2 3">CBS 6074</strain>
    </source>
</reference>
<feature type="compositionally biased region" description="Polar residues" evidence="1">
    <location>
        <begin position="130"/>
        <end position="141"/>
    </location>
</feature>
<evidence type="ECO:0000313" key="3">
    <source>
        <dbReference type="Proteomes" id="UP001355207"/>
    </source>
</evidence>
<feature type="compositionally biased region" description="Polar residues" evidence="1">
    <location>
        <begin position="53"/>
        <end position="75"/>
    </location>
</feature>
<evidence type="ECO:0008006" key="4">
    <source>
        <dbReference type="Google" id="ProtNLM"/>
    </source>
</evidence>